<dbReference type="InterPro" id="IPR048342">
    <property type="entry name" value="DUF1285_C"/>
</dbReference>
<dbReference type="InterPro" id="IPR048341">
    <property type="entry name" value="DUF1285_N"/>
</dbReference>
<dbReference type="PIRSF" id="PIRSF029557">
    <property type="entry name" value="UCP029557"/>
    <property type="match status" value="1"/>
</dbReference>
<dbReference type="Gene3D" id="3.10.540.10">
    <property type="entry name" value="duf1285 like domain"/>
    <property type="match status" value="1"/>
</dbReference>
<dbReference type="Proteomes" id="UP000313390">
    <property type="component" value="Unassembled WGS sequence"/>
</dbReference>
<feature type="compositionally biased region" description="Basic and acidic residues" evidence="1">
    <location>
        <begin position="1"/>
        <end position="12"/>
    </location>
</feature>
<feature type="domain" description="DUF1285" evidence="2">
    <location>
        <begin position="52"/>
        <end position="119"/>
    </location>
</feature>
<comment type="caution">
    <text evidence="5">The sequence shown here is derived from an EMBL/GenBank/DDBJ whole genome shotgun (WGS) entry which is preliminary data.</text>
</comment>
<evidence type="ECO:0000259" key="3">
    <source>
        <dbReference type="Pfam" id="PF21028"/>
    </source>
</evidence>
<protein>
    <submittedName>
        <fullName evidence="5">DUF1285 domain-containing protein</fullName>
    </submittedName>
</protein>
<evidence type="ECO:0000313" key="6">
    <source>
        <dbReference type="Proteomes" id="UP000313390"/>
    </source>
</evidence>
<accession>A0A5C5CE75</accession>
<reference evidence="4 7" key="3">
    <citation type="submission" date="2020-08" db="EMBL/GenBank/DDBJ databases">
        <title>Genomic Encyclopedia of Type Strains, Phase IV (KMG-IV): sequencing the most valuable type-strain genomes for metagenomic binning, comparative biology and taxonomic classification.</title>
        <authorList>
            <person name="Goeker M."/>
        </authorList>
    </citation>
    <scope>NUCLEOTIDE SEQUENCE [LARGE SCALE GENOMIC DNA]</scope>
    <source>
        <strain evidence="4 7">DSM 23868</strain>
    </source>
</reference>
<dbReference type="EMBL" id="JACIEX010000005">
    <property type="protein sequence ID" value="MBB4093989.1"/>
    <property type="molecule type" value="Genomic_DNA"/>
</dbReference>
<evidence type="ECO:0000313" key="7">
    <source>
        <dbReference type="Proteomes" id="UP000553980"/>
    </source>
</evidence>
<feature type="region of interest" description="Disordered" evidence="1">
    <location>
        <begin position="1"/>
        <end position="21"/>
    </location>
</feature>
<reference evidence="5" key="2">
    <citation type="submission" date="2019-06" db="EMBL/GenBank/DDBJ databases">
        <authorList>
            <person name="Hu M."/>
        </authorList>
    </citation>
    <scope>NUCLEOTIDE SEQUENCE</scope>
    <source>
        <strain evidence="5">08RB2639</strain>
    </source>
</reference>
<feature type="domain" description="DUF1285" evidence="3">
    <location>
        <begin position="120"/>
        <end position="214"/>
    </location>
</feature>
<sequence length="225" mass="24490">MIKSTPEGKDAPQDSLWNIGRSTETTGGLEALIARAHADAQSGPATKERGIPPVERWNPDFCGDLDMEIKADGTWFYMGTPIGRKQLVRLFSTVLRKDEDGRTYLVTPVEKVGIRVEDAPFIAVEMEVCGEGEAQVLTFRTNVGDVVTADAQHPLRFVIEPVSGGLKPYVLVRGRLEALITRAVMYDLVALGEEIEIDGVPTYAVRSGGMVFPIMASDALEAALQ</sequence>
<dbReference type="OrthoDB" id="3078366at2"/>
<dbReference type="Proteomes" id="UP000553980">
    <property type="component" value="Unassembled WGS sequence"/>
</dbReference>
<gene>
    <name evidence="5" type="ORF">FIB18_20080</name>
    <name evidence="4" type="ORF">GGQ79_002508</name>
</gene>
<dbReference type="Gene3D" id="2.30.270.10">
    <property type="entry name" value="duf1285 protein"/>
    <property type="match status" value="1"/>
</dbReference>
<dbReference type="Pfam" id="PF06938">
    <property type="entry name" value="DUF1285_N"/>
    <property type="match status" value="1"/>
</dbReference>
<dbReference type="EMBL" id="VEWK01000013">
    <property type="protein sequence ID" value="TNV09364.1"/>
    <property type="molecule type" value="Genomic_DNA"/>
</dbReference>
<evidence type="ECO:0000313" key="4">
    <source>
        <dbReference type="EMBL" id="MBB4093989.1"/>
    </source>
</evidence>
<dbReference type="InterPro" id="IPR010707">
    <property type="entry name" value="DUF1285"/>
</dbReference>
<name>A0A5C5CE75_9HYPH</name>
<keyword evidence="7" id="KW-1185">Reference proteome</keyword>
<evidence type="ECO:0000259" key="2">
    <source>
        <dbReference type="Pfam" id="PF06938"/>
    </source>
</evidence>
<reference evidence="5 6" key="1">
    <citation type="journal article" date="2011" name="Int. J. Syst. Evol. Microbiol.">
        <title>Ochrobactrum pecoris sp. nov., isolated from farm animals.</title>
        <authorList>
            <person name="Kampfer P."/>
            <person name="Huber B."/>
            <person name="Busse H.J."/>
            <person name="Scholz H.C."/>
            <person name="Tomaso H."/>
            <person name="Hotzel H."/>
            <person name="Melzer F."/>
        </authorList>
    </citation>
    <scope>NUCLEOTIDE SEQUENCE [LARGE SCALE GENOMIC DNA]</scope>
    <source>
        <strain evidence="5 6">08RB2639</strain>
    </source>
</reference>
<dbReference type="Pfam" id="PF21028">
    <property type="entry name" value="DUF1285_C"/>
    <property type="match status" value="1"/>
</dbReference>
<proteinExistence type="predicted"/>
<dbReference type="InterPro" id="IPR023361">
    <property type="entry name" value="DUF1285_beta_roll_sf"/>
</dbReference>
<dbReference type="AlphaFoldDB" id="A0A5C5CE75"/>
<organism evidence="5 6">
    <name type="scientific">Brucella pecoris</name>
    <dbReference type="NCBI Taxonomy" id="867683"/>
    <lineage>
        <taxon>Bacteria</taxon>
        <taxon>Pseudomonadati</taxon>
        <taxon>Pseudomonadota</taxon>
        <taxon>Alphaproteobacteria</taxon>
        <taxon>Hyphomicrobiales</taxon>
        <taxon>Brucellaceae</taxon>
        <taxon>Brucella/Ochrobactrum group</taxon>
        <taxon>Brucella</taxon>
    </lineage>
</organism>
<dbReference type="RefSeq" id="WP_140022399.1">
    <property type="nucleotide sequence ID" value="NZ_JACIEX010000005.1"/>
</dbReference>
<evidence type="ECO:0000256" key="1">
    <source>
        <dbReference type="SAM" id="MobiDB-lite"/>
    </source>
</evidence>
<evidence type="ECO:0000313" key="5">
    <source>
        <dbReference type="EMBL" id="TNV09364.1"/>
    </source>
</evidence>